<dbReference type="Proteomes" id="UP000019593">
    <property type="component" value="Chromosome"/>
</dbReference>
<dbReference type="OrthoDB" id="4891072at2"/>
<dbReference type="STRING" id="1294273.roselon_02321"/>
<dbReference type="eggNOG" id="COG4367">
    <property type="taxonomic scope" value="Bacteria"/>
</dbReference>
<proteinExistence type="predicted"/>
<gene>
    <name evidence="1" type="ORF">roselon_02321</name>
</gene>
<dbReference type="HOGENOM" id="CLU_493377_0_0_5"/>
<dbReference type="PATRIC" id="fig|1294273.3.peg.2291"/>
<keyword evidence="2" id="KW-1185">Reference proteome</keyword>
<accession>W8S6W2</accession>
<evidence type="ECO:0000313" key="1">
    <source>
        <dbReference type="EMBL" id="AHM04656.1"/>
    </source>
</evidence>
<dbReference type="EMBL" id="CP004372">
    <property type="protein sequence ID" value="AHM04656.1"/>
    <property type="molecule type" value="Genomic_DNA"/>
</dbReference>
<dbReference type="KEGG" id="red:roselon_02321"/>
<name>W8S6W2_9RHOB</name>
<dbReference type="AlphaFoldDB" id="W8S6W2"/>
<dbReference type="RefSeq" id="WP_025312423.1">
    <property type="nucleotide sequence ID" value="NZ_CP004372.1"/>
</dbReference>
<reference evidence="1 2" key="1">
    <citation type="submission" date="2013-03" db="EMBL/GenBank/DDBJ databases">
        <authorList>
            <person name="Fiebig A."/>
            <person name="Goeker M."/>
            <person name="Klenk H.-P.P."/>
        </authorList>
    </citation>
    <scope>NUCLEOTIDE SEQUENCE [LARGE SCALE GENOMIC DNA]</scope>
    <source>
        <strain evidence="2">DSM 19469</strain>
    </source>
</reference>
<evidence type="ECO:0000313" key="2">
    <source>
        <dbReference type="Proteomes" id="UP000019593"/>
    </source>
</evidence>
<organism evidence="1 2">
    <name type="scientific">Roseicyclus elongatus DSM 19469</name>
    <dbReference type="NCBI Taxonomy" id="1294273"/>
    <lineage>
        <taxon>Bacteria</taxon>
        <taxon>Pseudomonadati</taxon>
        <taxon>Pseudomonadota</taxon>
        <taxon>Alphaproteobacteria</taxon>
        <taxon>Rhodobacterales</taxon>
        <taxon>Roseobacteraceae</taxon>
        <taxon>Roseicyclus</taxon>
    </lineage>
</organism>
<sequence>MGLPRLGAAHQTRLSFMRVLLRGLRRQGWQVDRPLWEIDARGVGRAVYRANGPDGAFSLVAFAHDLPEKMRSDRVIAEAWDATFALVDGTPGTADLDRLAANVPLQEAGRVSDRELVLSRANRSVRLWDHVVSRLAAGRQPDPDRIDAVGYLMRTTAVYGSGKFGAADFGALRGRGLLDGPFRAEMLTVWLIRAFVMDLVEHLAAAQGGAGAARLDPALRRRFGIGNSTGLGMAPFLVNHPALLDAWITARETALSRVRALPEADEGTRAAFEGAVRRVRGTLDQWPSAHPVQRGKIDDLRRDLARLTAHLAAGCLVSPHPWEALWRWAEGGLSLEGQELVVALMIEPHGAVVDDLAETMGADEMAGFPIDGAETVGALSRLLRAQYGWALDANPARPEARARFWYVSAAKREPRLGERARDAGAALQDPMDMAHRAVALAAALDSVAPEMSVGDFLATRPQHRRILRRVQMARAAPYAEIRGNLLAADMVPIDMLRLKLAFFGATRFDPRSDRWVRITMYQNAPFPDELHDLPEDDWAYPPIRQAVSDPVS</sequence>
<protein>
    <submittedName>
        <fullName evidence="1">Uncharacterized protein</fullName>
    </submittedName>
</protein>